<dbReference type="Proteomes" id="UP001465976">
    <property type="component" value="Unassembled WGS sequence"/>
</dbReference>
<keyword evidence="1" id="KW-0175">Coiled coil</keyword>
<comment type="caution">
    <text evidence="2">The sequence shown here is derived from an EMBL/GenBank/DDBJ whole genome shotgun (WGS) entry which is preliminary data.</text>
</comment>
<protein>
    <recommendedName>
        <fullName evidence="4">F-box domain-containing protein</fullName>
    </recommendedName>
</protein>
<keyword evidence="3" id="KW-1185">Reference proteome</keyword>
<name>A0ABR3EVX2_9AGAR</name>
<dbReference type="EMBL" id="JBAHYK010001685">
    <property type="protein sequence ID" value="KAL0567065.1"/>
    <property type="molecule type" value="Genomic_DNA"/>
</dbReference>
<evidence type="ECO:0000256" key="1">
    <source>
        <dbReference type="SAM" id="Coils"/>
    </source>
</evidence>
<gene>
    <name evidence="2" type="ORF">V5O48_014929</name>
</gene>
<evidence type="ECO:0000313" key="3">
    <source>
        <dbReference type="Proteomes" id="UP001465976"/>
    </source>
</evidence>
<feature type="coiled-coil region" evidence="1">
    <location>
        <begin position="28"/>
        <end position="55"/>
    </location>
</feature>
<dbReference type="InterPro" id="IPR032675">
    <property type="entry name" value="LRR_dom_sf"/>
</dbReference>
<reference evidence="2 3" key="1">
    <citation type="submission" date="2024-02" db="EMBL/GenBank/DDBJ databases">
        <title>A draft genome for the cacao thread blight pathogen Marasmius crinis-equi.</title>
        <authorList>
            <person name="Cohen S.P."/>
            <person name="Baruah I.K."/>
            <person name="Amoako-Attah I."/>
            <person name="Bukari Y."/>
            <person name="Meinhardt L.W."/>
            <person name="Bailey B.A."/>
        </authorList>
    </citation>
    <scope>NUCLEOTIDE SEQUENCE [LARGE SCALE GENOMIC DNA]</scope>
    <source>
        <strain evidence="2 3">GH-76</strain>
    </source>
</reference>
<evidence type="ECO:0008006" key="4">
    <source>
        <dbReference type="Google" id="ProtNLM"/>
    </source>
</evidence>
<dbReference type="Gene3D" id="3.80.10.10">
    <property type="entry name" value="Ribonuclease Inhibitor"/>
    <property type="match status" value="1"/>
</dbReference>
<dbReference type="Gene3D" id="1.20.1280.50">
    <property type="match status" value="1"/>
</dbReference>
<accession>A0ABR3EVX2</accession>
<sequence>MRDVPEQLVAYSQEMKSMLRDTTPLLERPRVEDRVHEFEENIARIQADIDANKDKAAIALLEAKKDWMEQFVRAGESLLAPIRRLPREILYYIFSMCCEDGTSFVTPRGEFDVTPVPFTLSMVCARWREVAVSSGVLWSDMQFLFRFVGNSGVDAENERSLRIVEMFLERAGNSLLCLSLRSIDRTTEIPGSLERILHTLCRRASQWGSVSFRTLSPSFIRQSAFELITGNLCNLHTIVIDEEYDEEDNSNDPFTSNFFGLCPALRKAELRLHVERPGGSQTLPIPWAQLTSLKLVAGAPAPSQILPLCSNLTDLELQCVSGYAGGVRDIVMPTLRSLSVEMTCWSETSAVCRRLLLVVRRRFVSLSGNCAVSPRPRSLNSKESERRIRLITDLRYAAAWARGAEGAGVKLFQVSRTSYARGTDITSWPCFHIRARCSPQLLDVRMSFLLHRFIRNLYVILPSTVHYNASRGRLRYSSASPFTRYLRISRSPS</sequence>
<proteinExistence type="predicted"/>
<evidence type="ECO:0000313" key="2">
    <source>
        <dbReference type="EMBL" id="KAL0567065.1"/>
    </source>
</evidence>
<organism evidence="2 3">
    <name type="scientific">Marasmius crinis-equi</name>
    <dbReference type="NCBI Taxonomy" id="585013"/>
    <lineage>
        <taxon>Eukaryota</taxon>
        <taxon>Fungi</taxon>
        <taxon>Dikarya</taxon>
        <taxon>Basidiomycota</taxon>
        <taxon>Agaricomycotina</taxon>
        <taxon>Agaricomycetes</taxon>
        <taxon>Agaricomycetidae</taxon>
        <taxon>Agaricales</taxon>
        <taxon>Marasmiineae</taxon>
        <taxon>Marasmiaceae</taxon>
        <taxon>Marasmius</taxon>
    </lineage>
</organism>